<keyword evidence="1" id="KW-0812">Transmembrane</keyword>
<protein>
    <submittedName>
        <fullName evidence="2">Uncharacterized protein</fullName>
    </submittedName>
</protein>
<organism evidence="2">
    <name type="scientific">Desulfomonile tiedjei</name>
    <dbReference type="NCBI Taxonomy" id="2358"/>
    <lineage>
        <taxon>Bacteria</taxon>
        <taxon>Pseudomonadati</taxon>
        <taxon>Thermodesulfobacteriota</taxon>
        <taxon>Desulfomonilia</taxon>
        <taxon>Desulfomonilales</taxon>
        <taxon>Desulfomonilaceae</taxon>
        <taxon>Desulfomonile</taxon>
    </lineage>
</organism>
<keyword evidence="1" id="KW-0472">Membrane</keyword>
<feature type="transmembrane region" description="Helical" evidence="1">
    <location>
        <begin position="6"/>
        <end position="30"/>
    </location>
</feature>
<comment type="caution">
    <text evidence="2">The sequence shown here is derived from an EMBL/GenBank/DDBJ whole genome shotgun (WGS) entry which is preliminary data.</text>
</comment>
<feature type="transmembrane region" description="Helical" evidence="1">
    <location>
        <begin position="42"/>
        <end position="60"/>
    </location>
</feature>
<reference evidence="2" key="1">
    <citation type="journal article" date="2020" name="mSystems">
        <title>Genome- and Community-Level Interaction Insights into Carbon Utilization and Element Cycling Functions of Hydrothermarchaeota in Hydrothermal Sediment.</title>
        <authorList>
            <person name="Zhou Z."/>
            <person name="Liu Y."/>
            <person name="Xu W."/>
            <person name="Pan J."/>
            <person name="Luo Z.H."/>
            <person name="Li M."/>
        </authorList>
    </citation>
    <scope>NUCLEOTIDE SEQUENCE [LARGE SCALE GENOMIC DNA]</scope>
    <source>
        <strain evidence="2">SpSt-769</strain>
    </source>
</reference>
<feature type="transmembrane region" description="Helical" evidence="1">
    <location>
        <begin position="72"/>
        <end position="89"/>
    </location>
</feature>
<keyword evidence="1" id="KW-1133">Transmembrane helix</keyword>
<sequence>MDALYLLKSAFSGFALCVGALMLTFFVLGTALRLPKRHFNRVFLAAGICSFLLADAFLYYKIVAARIENPSIFLLGNVSGWLSGIFFGLRRMKHILAGFLKGS</sequence>
<proteinExistence type="predicted"/>
<gene>
    <name evidence="2" type="ORF">ENV54_07520</name>
</gene>
<accession>A0A7C4ESG8</accession>
<name>A0A7C4ESG8_9BACT</name>
<dbReference type="AlphaFoldDB" id="A0A7C4ESG8"/>
<evidence type="ECO:0000313" key="2">
    <source>
        <dbReference type="EMBL" id="HGH61129.1"/>
    </source>
</evidence>
<dbReference type="EMBL" id="DTGT01000238">
    <property type="protein sequence ID" value="HGH61129.1"/>
    <property type="molecule type" value="Genomic_DNA"/>
</dbReference>
<evidence type="ECO:0000256" key="1">
    <source>
        <dbReference type="SAM" id="Phobius"/>
    </source>
</evidence>